<organism evidence="4 5">
    <name type="scientific">Nocardioides plantarum</name>
    <dbReference type="NCBI Taxonomy" id="29299"/>
    <lineage>
        <taxon>Bacteria</taxon>
        <taxon>Bacillati</taxon>
        <taxon>Actinomycetota</taxon>
        <taxon>Actinomycetes</taxon>
        <taxon>Propionibacteriales</taxon>
        <taxon>Nocardioidaceae</taxon>
        <taxon>Nocardioides</taxon>
    </lineage>
</organism>
<dbReference type="PANTHER" id="PTHR34473">
    <property type="entry name" value="UPF0699 TRANSMEMBRANE PROTEIN YDBS"/>
    <property type="match status" value="1"/>
</dbReference>
<dbReference type="InterPro" id="IPR014529">
    <property type="entry name" value="UCP026631"/>
</dbReference>
<evidence type="ECO:0000256" key="1">
    <source>
        <dbReference type="SAM" id="MobiDB-lite"/>
    </source>
</evidence>
<feature type="transmembrane region" description="Helical" evidence="2">
    <location>
        <begin position="192"/>
        <end position="214"/>
    </location>
</feature>
<evidence type="ECO:0000313" key="4">
    <source>
        <dbReference type="EMBL" id="MFB9312569.1"/>
    </source>
</evidence>
<accession>A0ABV5K755</accession>
<keyword evidence="5" id="KW-1185">Reference proteome</keyword>
<sequence length="504" mass="51987">MTPPATVEWQRLDPRMLLVLPIRELVRFLPALIALLVAGTTSGGAPWQLLGVLVPVALGVLRYLTTRYRIGAGRIELRRGLLSRKITSTPLDRVRTVDLTASLTHRVLGLTTLRIGTGLAASADGDALDLDGLPVQRARALRAELLHAAPVTGDDADGSGGPGGSGGPDDPPRAASYDVQTVVAFDPRWLRFAPFTGTGLVVLAATLGGASQLLDSFDAWDDLGSGGVHVPSMVGIAVGLLALLVVLLVVSVLGYLVTNGGFALTRQAGAWHVRRGLLTTRETSIDEERLAGVAIGEPLALRLTGGRHLQAIVTGVDRSETGSSMLVPPSSATVAPAAARLLLGTAAPVDVALTTHGPAAARRRWTRALLLPLVLLAAAVVAVVAGGPWWLLLPTLVVLAGAAVVAADRVAGLGHALVDGHLVSRSGSLVRRREVLDVDHVIGWNLRATWFQRRVGLATLAATTAGGGGSVGLLDVPEDAAARLADAAIPGLVSQFATGGSPGV</sequence>
<feature type="transmembrane region" description="Helical" evidence="2">
    <location>
        <begin position="47"/>
        <end position="64"/>
    </location>
</feature>
<dbReference type="RefSeq" id="WP_140007595.1">
    <property type="nucleotide sequence ID" value="NZ_JBHMDG010000007.1"/>
</dbReference>
<evidence type="ECO:0000259" key="3">
    <source>
        <dbReference type="Pfam" id="PF03703"/>
    </source>
</evidence>
<dbReference type="EMBL" id="JBHMDG010000007">
    <property type="protein sequence ID" value="MFB9312569.1"/>
    <property type="molecule type" value="Genomic_DNA"/>
</dbReference>
<protein>
    <submittedName>
        <fullName evidence="4">PH domain-containing protein</fullName>
    </submittedName>
</protein>
<keyword evidence="2" id="KW-0472">Membrane</keyword>
<proteinExistence type="predicted"/>
<name>A0ABV5K755_9ACTN</name>
<feature type="compositionally biased region" description="Gly residues" evidence="1">
    <location>
        <begin position="158"/>
        <end position="167"/>
    </location>
</feature>
<dbReference type="Proteomes" id="UP001589750">
    <property type="component" value="Unassembled WGS sequence"/>
</dbReference>
<dbReference type="InterPro" id="IPR005182">
    <property type="entry name" value="YdbS-like_PH"/>
</dbReference>
<feature type="domain" description="YdbS-like PH" evidence="3">
    <location>
        <begin position="419"/>
        <end position="484"/>
    </location>
</feature>
<dbReference type="PANTHER" id="PTHR34473:SF2">
    <property type="entry name" value="UPF0699 TRANSMEMBRANE PROTEIN YDBT"/>
    <property type="match status" value="1"/>
</dbReference>
<keyword evidence="2" id="KW-0812">Transmembrane</keyword>
<evidence type="ECO:0000313" key="5">
    <source>
        <dbReference type="Proteomes" id="UP001589750"/>
    </source>
</evidence>
<evidence type="ECO:0000256" key="2">
    <source>
        <dbReference type="SAM" id="Phobius"/>
    </source>
</evidence>
<dbReference type="Pfam" id="PF03703">
    <property type="entry name" value="bPH_2"/>
    <property type="match status" value="2"/>
</dbReference>
<comment type="caution">
    <text evidence="4">The sequence shown here is derived from an EMBL/GenBank/DDBJ whole genome shotgun (WGS) entry which is preliminary data.</text>
</comment>
<feature type="transmembrane region" description="Helical" evidence="2">
    <location>
        <begin position="369"/>
        <end position="390"/>
    </location>
</feature>
<gene>
    <name evidence="4" type="ORF">ACFFRI_05885</name>
</gene>
<feature type="region of interest" description="Disordered" evidence="1">
    <location>
        <begin position="151"/>
        <end position="173"/>
    </location>
</feature>
<keyword evidence="2" id="KW-1133">Transmembrane helix</keyword>
<feature type="domain" description="YdbS-like PH" evidence="3">
    <location>
        <begin position="63"/>
        <end position="144"/>
    </location>
</feature>
<feature type="transmembrane region" description="Helical" evidence="2">
    <location>
        <begin position="234"/>
        <end position="257"/>
    </location>
</feature>
<reference evidence="4 5" key="1">
    <citation type="submission" date="2024-09" db="EMBL/GenBank/DDBJ databases">
        <authorList>
            <person name="Sun Q."/>
            <person name="Mori K."/>
        </authorList>
    </citation>
    <scope>NUCLEOTIDE SEQUENCE [LARGE SCALE GENOMIC DNA]</scope>
    <source>
        <strain evidence="4 5">JCM 9626</strain>
    </source>
</reference>
<dbReference type="PIRSF" id="PIRSF026631">
    <property type="entry name" value="UCP026631"/>
    <property type="match status" value="1"/>
</dbReference>